<dbReference type="AlphaFoldDB" id="A0A5J4Z008"/>
<organism evidence="1 2">
    <name type="scientific">Porphyridium purpureum</name>
    <name type="common">Red alga</name>
    <name type="synonym">Porphyridium cruentum</name>
    <dbReference type="NCBI Taxonomy" id="35688"/>
    <lineage>
        <taxon>Eukaryota</taxon>
        <taxon>Rhodophyta</taxon>
        <taxon>Bangiophyceae</taxon>
        <taxon>Porphyridiales</taxon>
        <taxon>Porphyridiaceae</taxon>
        <taxon>Porphyridium</taxon>
    </lineage>
</organism>
<dbReference type="EMBL" id="VRMN01000002">
    <property type="protein sequence ID" value="KAA8496745.1"/>
    <property type="molecule type" value="Genomic_DNA"/>
</dbReference>
<keyword evidence="2" id="KW-1185">Reference proteome</keyword>
<dbReference type="Proteomes" id="UP000324585">
    <property type="component" value="Unassembled WGS sequence"/>
</dbReference>
<protein>
    <submittedName>
        <fullName evidence="1">Uncharacterized protein</fullName>
    </submittedName>
</protein>
<evidence type="ECO:0000313" key="1">
    <source>
        <dbReference type="EMBL" id="KAA8496745.1"/>
    </source>
</evidence>
<reference evidence="2" key="1">
    <citation type="journal article" date="2019" name="Nat. Commun.">
        <title>Expansion of phycobilisome linker gene families in mesophilic red algae.</title>
        <authorList>
            <person name="Lee J."/>
            <person name="Kim D."/>
            <person name="Bhattacharya D."/>
            <person name="Yoon H.S."/>
        </authorList>
    </citation>
    <scope>NUCLEOTIDE SEQUENCE [LARGE SCALE GENOMIC DNA]</scope>
    <source>
        <strain evidence="2">CCMP 1328</strain>
    </source>
</reference>
<proteinExistence type="predicted"/>
<comment type="caution">
    <text evidence="1">The sequence shown here is derived from an EMBL/GenBank/DDBJ whole genome shotgun (WGS) entry which is preliminary data.</text>
</comment>
<accession>A0A5J4Z008</accession>
<name>A0A5J4Z008_PORPP</name>
<sequence length="213" mass="21977">MAELGGAGSSSAPGHGESGRHVHVHSLALLASGVTMSQNDMPASGLANFRQWRVGSGLLACVDRGDVELVPCSAFSSRSSGRSCLAYAVQSSVQGCTIGFVISAVQTGFAVGLQPGTMLLAGAEGAYEWGSFIFPAALTRCALTKMRGWNDLLNSVAGGAVGGFCATLANRQMFSLLRTGDPFARQIFFQTATRQAAMGGVFIGLLHSLTGLL</sequence>
<gene>
    <name evidence="1" type="ORF">FVE85_0474</name>
</gene>
<evidence type="ECO:0000313" key="2">
    <source>
        <dbReference type="Proteomes" id="UP000324585"/>
    </source>
</evidence>